<protein>
    <submittedName>
        <fullName evidence="1">Uncharacterized protein</fullName>
    </submittedName>
</protein>
<gene>
    <name evidence="1" type="ORF">DGYR_LOCUS12835</name>
</gene>
<dbReference type="Proteomes" id="UP000549394">
    <property type="component" value="Unassembled WGS sequence"/>
</dbReference>
<name>A0A7I8WBE0_9ANNE</name>
<accession>A0A7I8WBE0</accession>
<reference evidence="1 2" key="1">
    <citation type="submission" date="2020-08" db="EMBL/GenBank/DDBJ databases">
        <authorList>
            <person name="Hejnol A."/>
        </authorList>
    </citation>
    <scope>NUCLEOTIDE SEQUENCE [LARGE SCALE GENOMIC DNA]</scope>
</reference>
<keyword evidence="2" id="KW-1185">Reference proteome</keyword>
<organism evidence="1 2">
    <name type="scientific">Dimorphilus gyrociliatus</name>
    <dbReference type="NCBI Taxonomy" id="2664684"/>
    <lineage>
        <taxon>Eukaryota</taxon>
        <taxon>Metazoa</taxon>
        <taxon>Spiralia</taxon>
        <taxon>Lophotrochozoa</taxon>
        <taxon>Annelida</taxon>
        <taxon>Polychaeta</taxon>
        <taxon>Polychaeta incertae sedis</taxon>
        <taxon>Dinophilidae</taxon>
        <taxon>Dimorphilus</taxon>
    </lineage>
</organism>
<dbReference type="AlphaFoldDB" id="A0A7I8WBE0"/>
<dbReference type="EMBL" id="CAJFCJ010000026">
    <property type="protein sequence ID" value="CAD5125463.1"/>
    <property type="molecule type" value="Genomic_DNA"/>
</dbReference>
<evidence type="ECO:0000313" key="2">
    <source>
        <dbReference type="Proteomes" id="UP000549394"/>
    </source>
</evidence>
<comment type="caution">
    <text evidence="1">The sequence shown here is derived from an EMBL/GenBank/DDBJ whole genome shotgun (WGS) entry which is preliminary data.</text>
</comment>
<proteinExistence type="predicted"/>
<evidence type="ECO:0000313" key="1">
    <source>
        <dbReference type="EMBL" id="CAD5125463.1"/>
    </source>
</evidence>
<sequence>MSPSRLLPPVTSRTNWQHFFMTVDFVLQETNEEKLRLILSSIPEENRLRMAQIFGPDPTKWEWNRVRDFMSCTQSYLPAGEALRRLGQRKQRPDETPEEFLAELRILIHQIGCADIDVMLSSFFVLGLTDEFTAKKVQELWHREACIDDLLAAAQTFQSASR</sequence>